<feature type="compositionally biased region" description="Basic and acidic residues" evidence="5">
    <location>
        <begin position="91"/>
        <end position="101"/>
    </location>
</feature>
<comment type="similarity">
    <text evidence="2">Belongs to the BRX1 family.</text>
</comment>
<keyword evidence="3" id="KW-0690">Ribosome biogenesis</keyword>
<protein>
    <recommendedName>
        <fullName evidence="6">Brix domain-containing protein</fullName>
    </recommendedName>
</protein>
<dbReference type="GO" id="GO:0019843">
    <property type="term" value="F:rRNA binding"/>
    <property type="evidence" value="ECO:0007669"/>
    <property type="project" value="InterPro"/>
</dbReference>
<dbReference type="InterPro" id="IPR007109">
    <property type="entry name" value="Brix"/>
</dbReference>
<dbReference type="SMART" id="SM00879">
    <property type="entry name" value="Brix"/>
    <property type="match status" value="1"/>
</dbReference>
<dbReference type="RefSeq" id="XP_031022574.1">
    <property type="nucleotide sequence ID" value="XM_031171437.1"/>
</dbReference>
<dbReference type="GO" id="GO:0000027">
    <property type="term" value="P:ribosomal large subunit assembly"/>
    <property type="evidence" value="ECO:0007669"/>
    <property type="project" value="TreeGrafter"/>
</dbReference>
<dbReference type="PROSITE" id="PS50833">
    <property type="entry name" value="BRIX"/>
    <property type="match status" value="1"/>
</dbReference>
<dbReference type="GO" id="GO:0006364">
    <property type="term" value="P:rRNA processing"/>
    <property type="evidence" value="ECO:0007669"/>
    <property type="project" value="InterPro"/>
</dbReference>
<accession>A0A507BNL0</accession>
<sequence>MKRIREDDDEDAQDIDHSMSRKVRSVEIISSQGGRESDEEDDEDDEFDEDDFEDELDEEDIEDGIASSAARPVMSGRKGLFLSRQPVKAREDDFKVTKKTTDATTAPTAPPPNRQRVMMLSSRGIIYRHRHLMMDLHSLMPHAKKESKLDSKSKLYVLNELSELANCNNCVYFESRKHQDLYMWMAKTPNGPSVKFLVQNIQTMDELKLTGNSLKGSRPILSFDKAMDCKPEYVLIKELLTQIFGTPRTSRKTKPFFDHVMSFSLLDGRIWFRNFQIIEKVDDKEKDPSAKMTLTEIGPRFCLSLIKIFDGGFSGSGLYESPTFESPNTARRLAKLEKQSAYVNRVSDNVKKVVRMANSAIDEDPLDEVFYDHEGASDGDN</sequence>
<evidence type="ECO:0000256" key="4">
    <source>
        <dbReference type="ARBA" id="ARBA00023242"/>
    </source>
</evidence>
<evidence type="ECO:0000313" key="7">
    <source>
        <dbReference type="EMBL" id="TPX31057.1"/>
    </source>
</evidence>
<dbReference type="Proteomes" id="UP000319731">
    <property type="component" value="Unassembled WGS sequence"/>
</dbReference>
<dbReference type="STRING" id="1806994.A0A507BNL0"/>
<keyword evidence="4" id="KW-0539">Nucleus</keyword>
<evidence type="ECO:0000256" key="2">
    <source>
        <dbReference type="ARBA" id="ARBA00006369"/>
    </source>
</evidence>
<proteinExistence type="inferred from homology"/>
<comment type="caution">
    <text evidence="7">The sequence shown here is derived from an EMBL/GenBank/DDBJ whole genome shotgun (WGS) entry which is preliminary data.</text>
</comment>
<dbReference type="PANTHER" id="PTHR13634:SF0">
    <property type="entry name" value="RIBOSOME BIOGENESIS PROTEIN BRX1 HOMOLOG"/>
    <property type="match status" value="1"/>
</dbReference>
<evidence type="ECO:0000256" key="3">
    <source>
        <dbReference type="ARBA" id="ARBA00022517"/>
    </source>
</evidence>
<organism evidence="7 8">
    <name type="scientific">Synchytrium microbalum</name>
    <dbReference type="NCBI Taxonomy" id="1806994"/>
    <lineage>
        <taxon>Eukaryota</taxon>
        <taxon>Fungi</taxon>
        <taxon>Fungi incertae sedis</taxon>
        <taxon>Chytridiomycota</taxon>
        <taxon>Chytridiomycota incertae sedis</taxon>
        <taxon>Chytridiomycetes</taxon>
        <taxon>Synchytriales</taxon>
        <taxon>Synchytriaceae</taxon>
        <taxon>Synchytrium</taxon>
    </lineage>
</organism>
<dbReference type="Pfam" id="PF04427">
    <property type="entry name" value="Brix"/>
    <property type="match status" value="1"/>
</dbReference>
<dbReference type="InterPro" id="IPR026532">
    <property type="entry name" value="BRX1"/>
</dbReference>
<keyword evidence="8" id="KW-1185">Reference proteome</keyword>
<evidence type="ECO:0000256" key="5">
    <source>
        <dbReference type="SAM" id="MobiDB-lite"/>
    </source>
</evidence>
<dbReference type="PANTHER" id="PTHR13634">
    <property type="entry name" value="RIBOSOME BIOGENESIS PROTEIN BRIX"/>
    <property type="match status" value="1"/>
</dbReference>
<reference evidence="7 8" key="1">
    <citation type="journal article" date="2019" name="Sci. Rep.">
        <title>Comparative genomics of chytrid fungi reveal insights into the obligate biotrophic and pathogenic lifestyle of Synchytrium endobioticum.</title>
        <authorList>
            <person name="van de Vossenberg B.T.L.H."/>
            <person name="Warris S."/>
            <person name="Nguyen H.D.T."/>
            <person name="van Gent-Pelzer M.P.E."/>
            <person name="Joly D.L."/>
            <person name="van de Geest H.C."/>
            <person name="Bonants P.J.M."/>
            <person name="Smith D.S."/>
            <person name="Levesque C.A."/>
            <person name="van der Lee T.A.J."/>
        </authorList>
    </citation>
    <scope>NUCLEOTIDE SEQUENCE [LARGE SCALE GENOMIC DNA]</scope>
    <source>
        <strain evidence="7 8">JEL517</strain>
    </source>
</reference>
<gene>
    <name evidence="7" type="ORF">SmJEL517_g05511</name>
</gene>
<dbReference type="SUPFAM" id="SSF52954">
    <property type="entry name" value="Class II aaRS ABD-related"/>
    <property type="match status" value="1"/>
</dbReference>
<feature type="compositionally biased region" description="Acidic residues" evidence="5">
    <location>
        <begin position="37"/>
        <end position="63"/>
    </location>
</feature>
<dbReference type="GeneID" id="42006734"/>
<evidence type="ECO:0000313" key="8">
    <source>
        <dbReference type="Proteomes" id="UP000319731"/>
    </source>
</evidence>
<name>A0A507BNL0_9FUNG</name>
<dbReference type="OrthoDB" id="1638493at2759"/>
<dbReference type="AlphaFoldDB" id="A0A507BNL0"/>
<evidence type="ECO:0000259" key="6">
    <source>
        <dbReference type="PROSITE" id="PS50833"/>
    </source>
</evidence>
<feature type="domain" description="Brix" evidence="6">
    <location>
        <begin position="115"/>
        <end position="314"/>
    </location>
</feature>
<comment type="subcellular location">
    <subcellularLocation>
        <location evidence="1">Nucleus</location>
        <location evidence="1">Nucleolus</location>
    </subcellularLocation>
</comment>
<feature type="region of interest" description="Disordered" evidence="5">
    <location>
        <begin position="91"/>
        <end position="113"/>
    </location>
</feature>
<evidence type="ECO:0000256" key="1">
    <source>
        <dbReference type="ARBA" id="ARBA00004604"/>
    </source>
</evidence>
<feature type="region of interest" description="Disordered" evidence="5">
    <location>
        <begin position="1"/>
        <end position="72"/>
    </location>
</feature>
<dbReference type="EMBL" id="QEAO01000051">
    <property type="protein sequence ID" value="TPX31057.1"/>
    <property type="molecule type" value="Genomic_DNA"/>
</dbReference>
<dbReference type="GO" id="GO:0005730">
    <property type="term" value="C:nucleolus"/>
    <property type="evidence" value="ECO:0007669"/>
    <property type="project" value="UniProtKB-SubCell"/>
</dbReference>